<dbReference type="AlphaFoldDB" id="A0A183VGH0"/>
<dbReference type="WBParaSite" id="TCNE_0001984401-mRNA-1">
    <property type="protein sequence ID" value="TCNE_0001984401-mRNA-1"/>
    <property type="gene ID" value="TCNE_0001984401"/>
</dbReference>
<sequence>MDNSVSVRISNDLSWFWMGKYGYEYESIRWSIDRWYELWKFYGLINATPLKRRHRNRKKNRL</sequence>
<accession>A0A183VGH0</accession>
<reference evidence="1 2" key="2">
    <citation type="submission" date="2018-11" db="EMBL/GenBank/DDBJ databases">
        <authorList>
            <consortium name="Pathogen Informatics"/>
        </authorList>
    </citation>
    <scope>NUCLEOTIDE SEQUENCE [LARGE SCALE GENOMIC DNA]</scope>
</reference>
<keyword evidence="2" id="KW-1185">Reference proteome</keyword>
<dbReference type="EMBL" id="UYWY01027591">
    <property type="protein sequence ID" value="VDM51161.1"/>
    <property type="molecule type" value="Genomic_DNA"/>
</dbReference>
<reference evidence="3" key="1">
    <citation type="submission" date="2016-06" db="UniProtKB">
        <authorList>
            <consortium name="WormBaseParasite"/>
        </authorList>
    </citation>
    <scope>IDENTIFICATION</scope>
</reference>
<gene>
    <name evidence="1" type="ORF">TCNE_LOCUS19840</name>
</gene>
<evidence type="ECO:0000313" key="3">
    <source>
        <dbReference type="WBParaSite" id="TCNE_0001984401-mRNA-1"/>
    </source>
</evidence>
<protein>
    <submittedName>
        <fullName evidence="3">GNAT family acetyltransferase</fullName>
    </submittedName>
</protein>
<evidence type="ECO:0000313" key="1">
    <source>
        <dbReference type="EMBL" id="VDM51161.1"/>
    </source>
</evidence>
<proteinExistence type="predicted"/>
<evidence type="ECO:0000313" key="2">
    <source>
        <dbReference type="Proteomes" id="UP000050794"/>
    </source>
</evidence>
<organism evidence="2 3">
    <name type="scientific">Toxocara canis</name>
    <name type="common">Canine roundworm</name>
    <dbReference type="NCBI Taxonomy" id="6265"/>
    <lineage>
        <taxon>Eukaryota</taxon>
        <taxon>Metazoa</taxon>
        <taxon>Ecdysozoa</taxon>
        <taxon>Nematoda</taxon>
        <taxon>Chromadorea</taxon>
        <taxon>Rhabditida</taxon>
        <taxon>Spirurina</taxon>
        <taxon>Ascaridomorpha</taxon>
        <taxon>Ascaridoidea</taxon>
        <taxon>Toxocaridae</taxon>
        <taxon>Toxocara</taxon>
    </lineage>
</organism>
<dbReference type="Proteomes" id="UP000050794">
    <property type="component" value="Unassembled WGS sequence"/>
</dbReference>
<name>A0A183VGH0_TOXCA</name>